<feature type="transmembrane region" description="Helical" evidence="2">
    <location>
        <begin position="595"/>
        <end position="613"/>
    </location>
</feature>
<dbReference type="AlphaFoldDB" id="A0A517QIW5"/>
<sequence>MEELLAFLAFILFIGVFVLPLIILARISALREHQETFERRMAKALHDLRDHFDGQLSHPPELPSLKEVDAQKSTPPPTHISPTQVRESAPDREPPKQARPVEHSKAEATSSSSPLKETPVKETPTEQKTTSPKVATFKPVPPPQSRKPSQFESTAKEAMGKIWNWIIVGEEHMPKGVSTEFAIASQWLLRLGILLLVFGIGFFLKYSVEHDLISPVGRVGMAVVAGLGLLIGGTRLLTGQFRLIGQGLMGAGVVALYLAAFASHGFYHLVEMPVAFAAMIVITTLSGWVAVRFRSLLVAIIGVLGGYGTPILLSTGDVNLLGLYGYMTILAVGVLSVCRWRDWPLLSYLAIACHYSLFIMGLKDYQTANFWEVMPFLTVNFATFSTMVFIYNLRMKQKSNLLDVLVLFANAGLYFSIGYWLVEGAFTREWVASISLGLAVFYAAHVYYALIKKVLDRELMISFLGLSAFFVAITMPILLSSEWITVSWSLQALVVLWIAGKLNSHFLRHAAYALYAIVLFRVGFVDLPNSYLDRTSSPLDWNEYAFGMLERFIQFGLPITSFGLAYRILNKDLEEENQIMDRANDISDWVRENSAMRLAMFSGIGMLFLYLHLEVNTVFGDLLPLMKMPMLTVIWVGMCLFLVYELLNKPNSIIKSVLFCFIAGTMLKLFLFDLNSWHLNQNFLYQGELYNPAEGLMRLLDFGVIIGFLVFAGTLFRRKSDDVSLSQQFSWIATGLLFVFSTLELNTFLYHFIPDLRAGGISILWTVFALSMLLHGIQQNRRNSRYTGLILFVTVAFKVFLFDLDSLDQIYRIVAFILLGILVLCGSFLYLKYRSTFITEDENTEMTHE</sequence>
<gene>
    <name evidence="3" type="ORF">Mal48_08240</name>
</gene>
<dbReference type="EMBL" id="CP036267">
    <property type="protein sequence ID" value="QDT31589.1"/>
    <property type="molecule type" value="Genomic_DNA"/>
</dbReference>
<feature type="transmembrane region" description="Helical" evidence="2">
    <location>
        <begin position="756"/>
        <end position="774"/>
    </location>
</feature>
<organism evidence="3 4">
    <name type="scientific">Thalassoglobus polymorphus</name>
    <dbReference type="NCBI Taxonomy" id="2527994"/>
    <lineage>
        <taxon>Bacteria</taxon>
        <taxon>Pseudomonadati</taxon>
        <taxon>Planctomycetota</taxon>
        <taxon>Planctomycetia</taxon>
        <taxon>Planctomycetales</taxon>
        <taxon>Planctomycetaceae</taxon>
        <taxon>Thalassoglobus</taxon>
    </lineage>
</organism>
<feature type="transmembrane region" description="Helical" evidence="2">
    <location>
        <begin position="786"/>
        <end position="804"/>
    </location>
</feature>
<feature type="transmembrane region" description="Helical" evidence="2">
    <location>
        <begin position="273"/>
        <end position="291"/>
    </location>
</feature>
<feature type="transmembrane region" description="Helical" evidence="2">
    <location>
        <begin position="212"/>
        <end position="231"/>
    </location>
</feature>
<feature type="transmembrane region" description="Helical" evidence="2">
    <location>
        <begin position="656"/>
        <end position="675"/>
    </location>
</feature>
<feature type="transmembrane region" description="Helical" evidence="2">
    <location>
        <begin position="374"/>
        <end position="393"/>
    </location>
</feature>
<proteinExistence type="predicted"/>
<feature type="compositionally biased region" description="Basic and acidic residues" evidence="1">
    <location>
        <begin position="88"/>
        <end position="106"/>
    </location>
</feature>
<evidence type="ECO:0000313" key="3">
    <source>
        <dbReference type="EMBL" id="QDT31589.1"/>
    </source>
</evidence>
<feature type="transmembrane region" description="Helical" evidence="2">
    <location>
        <begin position="345"/>
        <end position="362"/>
    </location>
</feature>
<dbReference type="InterPro" id="IPR019286">
    <property type="entry name" value="DUF2339_TM"/>
</dbReference>
<dbReference type="RefSeq" id="WP_145196279.1">
    <property type="nucleotide sequence ID" value="NZ_CP036267.1"/>
</dbReference>
<evidence type="ECO:0000313" key="4">
    <source>
        <dbReference type="Proteomes" id="UP000315724"/>
    </source>
</evidence>
<dbReference type="Pfam" id="PF10101">
    <property type="entry name" value="DUF2339"/>
    <property type="match status" value="1"/>
</dbReference>
<reference evidence="3 4" key="1">
    <citation type="submission" date="2019-02" db="EMBL/GenBank/DDBJ databases">
        <title>Deep-cultivation of Planctomycetes and their phenomic and genomic characterization uncovers novel biology.</title>
        <authorList>
            <person name="Wiegand S."/>
            <person name="Jogler M."/>
            <person name="Boedeker C."/>
            <person name="Pinto D."/>
            <person name="Vollmers J."/>
            <person name="Rivas-Marin E."/>
            <person name="Kohn T."/>
            <person name="Peeters S.H."/>
            <person name="Heuer A."/>
            <person name="Rast P."/>
            <person name="Oberbeckmann S."/>
            <person name="Bunk B."/>
            <person name="Jeske O."/>
            <person name="Meyerdierks A."/>
            <person name="Storesund J.E."/>
            <person name="Kallscheuer N."/>
            <person name="Luecker S."/>
            <person name="Lage O.M."/>
            <person name="Pohl T."/>
            <person name="Merkel B.J."/>
            <person name="Hornburger P."/>
            <person name="Mueller R.-W."/>
            <person name="Bruemmer F."/>
            <person name="Labrenz M."/>
            <person name="Spormann A.M."/>
            <person name="Op den Camp H."/>
            <person name="Overmann J."/>
            <person name="Amann R."/>
            <person name="Jetten M.S.M."/>
            <person name="Mascher T."/>
            <person name="Medema M.H."/>
            <person name="Devos D.P."/>
            <person name="Kaster A.-K."/>
            <person name="Ovreas L."/>
            <person name="Rohde M."/>
            <person name="Galperin M.Y."/>
            <person name="Jogler C."/>
        </authorList>
    </citation>
    <scope>NUCLEOTIDE SEQUENCE [LARGE SCALE GENOMIC DNA]</scope>
    <source>
        <strain evidence="3 4">Mal48</strain>
    </source>
</reference>
<dbReference type="OrthoDB" id="207428at2"/>
<dbReference type="Proteomes" id="UP000315724">
    <property type="component" value="Chromosome"/>
</dbReference>
<feature type="transmembrane region" description="Helical" evidence="2">
    <location>
        <begin position="512"/>
        <end position="532"/>
    </location>
</feature>
<feature type="transmembrane region" description="Helical" evidence="2">
    <location>
        <begin position="625"/>
        <end position="644"/>
    </location>
</feature>
<keyword evidence="2" id="KW-0472">Membrane</keyword>
<evidence type="ECO:0008006" key="5">
    <source>
        <dbReference type="Google" id="ProtNLM"/>
    </source>
</evidence>
<feature type="transmembrane region" description="Helical" evidence="2">
    <location>
        <begin position="6"/>
        <end position="25"/>
    </location>
</feature>
<dbReference type="PANTHER" id="PTHR38434:SF1">
    <property type="entry name" value="BLL2549 PROTEIN"/>
    <property type="match status" value="1"/>
</dbReference>
<accession>A0A517QIW5</accession>
<dbReference type="PANTHER" id="PTHR38434">
    <property type="entry name" value="BLL2549 PROTEIN"/>
    <property type="match status" value="1"/>
</dbReference>
<feature type="transmembrane region" description="Helical" evidence="2">
    <location>
        <begin position="400"/>
        <end position="422"/>
    </location>
</feature>
<feature type="transmembrane region" description="Helical" evidence="2">
    <location>
        <begin position="728"/>
        <end position="750"/>
    </location>
</feature>
<evidence type="ECO:0000256" key="1">
    <source>
        <dbReference type="SAM" id="MobiDB-lite"/>
    </source>
</evidence>
<evidence type="ECO:0000256" key="2">
    <source>
        <dbReference type="SAM" id="Phobius"/>
    </source>
</evidence>
<feature type="transmembrane region" description="Helical" evidence="2">
    <location>
        <begin position="296"/>
        <end position="315"/>
    </location>
</feature>
<feature type="transmembrane region" description="Helical" evidence="2">
    <location>
        <begin position="695"/>
        <end position="716"/>
    </location>
</feature>
<feature type="transmembrane region" description="Helical" evidence="2">
    <location>
        <begin position="321"/>
        <end position="338"/>
    </location>
</feature>
<keyword evidence="2" id="KW-1133">Transmembrane helix</keyword>
<keyword evidence="4" id="KW-1185">Reference proteome</keyword>
<feature type="transmembrane region" description="Helical" evidence="2">
    <location>
        <begin position="243"/>
        <end position="267"/>
    </location>
</feature>
<feature type="region of interest" description="Disordered" evidence="1">
    <location>
        <begin position="51"/>
        <end position="153"/>
    </location>
</feature>
<dbReference type="KEGG" id="tpol:Mal48_08240"/>
<feature type="transmembrane region" description="Helical" evidence="2">
    <location>
        <begin position="187"/>
        <end position="206"/>
    </location>
</feature>
<protein>
    <recommendedName>
        <fullName evidence="5">DUF2339 domain-containing protein</fullName>
    </recommendedName>
</protein>
<feature type="transmembrane region" description="Helical" evidence="2">
    <location>
        <begin position="810"/>
        <end position="831"/>
    </location>
</feature>
<feature type="transmembrane region" description="Helical" evidence="2">
    <location>
        <begin position="434"/>
        <end position="451"/>
    </location>
</feature>
<name>A0A517QIW5_9PLAN</name>
<feature type="transmembrane region" description="Helical" evidence="2">
    <location>
        <begin position="458"/>
        <end position="477"/>
    </location>
</feature>
<keyword evidence="2" id="KW-0812">Transmembrane</keyword>